<accession>A0A2P5B4K0</accession>
<dbReference type="CDD" id="cd08017">
    <property type="entry name" value="M20_IAA_Hyd"/>
    <property type="match status" value="1"/>
</dbReference>
<dbReference type="GO" id="GO:0046872">
    <property type="term" value="F:metal ion binding"/>
    <property type="evidence" value="ECO:0007669"/>
    <property type="project" value="UniProtKB-KW"/>
</dbReference>
<comment type="caution">
    <text evidence="8">The sequence shown here is derived from an EMBL/GenBank/DDBJ whole genome shotgun (WGS) entry which is preliminary data.</text>
</comment>
<keyword evidence="3 8" id="KW-0378">Hydrolase</keyword>
<dbReference type="InterPro" id="IPR011650">
    <property type="entry name" value="Peptidase_M20_dimer"/>
</dbReference>
<dbReference type="PIRSF" id="PIRSF005962">
    <property type="entry name" value="Pept_M20D_amidohydro"/>
    <property type="match status" value="1"/>
</dbReference>
<evidence type="ECO:0000313" key="9">
    <source>
        <dbReference type="Proteomes" id="UP000237105"/>
    </source>
</evidence>
<comment type="similarity">
    <text evidence="1">Belongs to the peptidase M20 family.</text>
</comment>
<dbReference type="Proteomes" id="UP000237105">
    <property type="component" value="Unassembled WGS sequence"/>
</dbReference>
<organism evidence="8 9">
    <name type="scientific">Parasponia andersonii</name>
    <name type="common">Sponia andersonii</name>
    <dbReference type="NCBI Taxonomy" id="3476"/>
    <lineage>
        <taxon>Eukaryota</taxon>
        <taxon>Viridiplantae</taxon>
        <taxon>Streptophyta</taxon>
        <taxon>Embryophyta</taxon>
        <taxon>Tracheophyta</taxon>
        <taxon>Spermatophyta</taxon>
        <taxon>Magnoliopsida</taxon>
        <taxon>eudicotyledons</taxon>
        <taxon>Gunneridae</taxon>
        <taxon>Pentapetalae</taxon>
        <taxon>rosids</taxon>
        <taxon>fabids</taxon>
        <taxon>Rosales</taxon>
        <taxon>Cannabaceae</taxon>
        <taxon>Parasponia</taxon>
    </lineage>
</organism>
<dbReference type="InterPro" id="IPR002933">
    <property type="entry name" value="Peptidase_M20"/>
</dbReference>
<dbReference type="InterPro" id="IPR044757">
    <property type="entry name" value="ILR1-like_Hyd"/>
</dbReference>
<dbReference type="PANTHER" id="PTHR11014:SF108">
    <property type="entry name" value="IAA-AMINO ACID HYDROLASE ILR1"/>
    <property type="match status" value="1"/>
</dbReference>
<dbReference type="Gene3D" id="3.40.630.10">
    <property type="entry name" value="Zn peptidases"/>
    <property type="match status" value="1"/>
</dbReference>
<evidence type="ECO:0000313" key="8">
    <source>
        <dbReference type="EMBL" id="PON43727.1"/>
    </source>
</evidence>
<sequence>MGVLLCLVLSTFLYHSTAYGAELEFLTKELLDSAKEPEFFEWMIRVRRQIHQYPELGFEEDRTSQLIRSELDSLGIEYKWPVAKTGVVASIGSGFKPVFALRADMDALPLQELVEWEYKSKIDGKMHACGHDTHVAMLLGAAKLLQAKRDSLKGTVKLVFQPGEEGYAGAYHMLKDGVLDDIDAILSIHVLPSVPSGAIASRPGPILAGVGLFTATIKGQGGHGAAPHETRDPILAAALAIISLQQIVSRETNPLEASVVTVGFIKGGEARNVIPESLTFGGTFRSLTSEGLSYLQKRINEVIEQQASVHRCTAMVDFMEEKPMPHPVMVNDEGLYEHVRKVGEALLGEDNVQLLPLTMGSEDFSFFSQRMSAAIFAIGIGNESLKSDKDLHSPYFFIDEEALSVGAALNAAASISYLEKHVSKTEI</sequence>
<keyword evidence="2 6" id="KW-0732">Signal</keyword>
<evidence type="ECO:0000256" key="6">
    <source>
        <dbReference type="SAM" id="SignalP"/>
    </source>
</evidence>
<keyword evidence="5" id="KW-0479">Metal-binding</keyword>
<feature type="binding site" evidence="5">
    <location>
        <position position="165"/>
    </location>
    <ligand>
        <name>Mn(2+)</name>
        <dbReference type="ChEBI" id="CHEBI:29035"/>
        <label>2</label>
    </ligand>
</feature>
<dbReference type="GO" id="GO:0009850">
    <property type="term" value="P:auxin metabolic process"/>
    <property type="evidence" value="ECO:0007669"/>
    <property type="project" value="InterPro"/>
</dbReference>
<feature type="domain" description="Peptidase M20 dimerisation" evidence="7">
    <location>
        <begin position="211"/>
        <end position="307"/>
    </location>
</feature>
<feature type="chain" id="PRO_5015181058" evidence="6">
    <location>
        <begin position="21"/>
        <end position="427"/>
    </location>
</feature>
<dbReference type="InterPro" id="IPR036264">
    <property type="entry name" value="Bact_exopeptidase_dim_dom"/>
</dbReference>
<comment type="cofactor">
    <cofactor evidence="5">
        <name>Mn(2+)</name>
        <dbReference type="ChEBI" id="CHEBI:29035"/>
    </cofactor>
    <text evidence="5">The Mn(2+) ion enhances activity.</text>
</comment>
<dbReference type="Gene3D" id="3.30.70.360">
    <property type="match status" value="1"/>
</dbReference>
<evidence type="ECO:0000256" key="5">
    <source>
        <dbReference type="PIRSR" id="PIRSR005962-1"/>
    </source>
</evidence>
<keyword evidence="9" id="KW-1185">Reference proteome</keyword>
<name>A0A2P5B4K0_PARAD</name>
<dbReference type="SUPFAM" id="SSF55031">
    <property type="entry name" value="Bacterial exopeptidase dimerisation domain"/>
    <property type="match status" value="1"/>
</dbReference>
<dbReference type="GO" id="GO:0005783">
    <property type="term" value="C:endoplasmic reticulum"/>
    <property type="evidence" value="ECO:0007669"/>
    <property type="project" value="TreeGrafter"/>
</dbReference>
<feature type="signal peptide" evidence="6">
    <location>
        <begin position="1"/>
        <end position="20"/>
    </location>
</feature>
<dbReference type="NCBIfam" id="TIGR01891">
    <property type="entry name" value="amidohydrolases"/>
    <property type="match status" value="1"/>
</dbReference>
<evidence type="ECO:0000256" key="4">
    <source>
        <dbReference type="ARBA" id="ARBA00023211"/>
    </source>
</evidence>
<dbReference type="Pfam" id="PF07687">
    <property type="entry name" value="M20_dimer"/>
    <property type="match status" value="1"/>
</dbReference>
<dbReference type="GO" id="GO:0010179">
    <property type="term" value="F:IAA-Ala conjugate hydrolase activity"/>
    <property type="evidence" value="ECO:0007669"/>
    <property type="project" value="TreeGrafter"/>
</dbReference>
<gene>
    <name evidence="8" type="ORF">PanWU01x14_271800</name>
</gene>
<dbReference type="STRING" id="3476.A0A2P5B4K0"/>
<keyword evidence="4 5" id="KW-0464">Manganese</keyword>
<evidence type="ECO:0000259" key="7">
    <source>
        <dbReference type="Pfam" id="PF07687"/>
    </source>
</evidence>
<feature type="binding site" evidence="5">
    <location>
        <position position="189"/>
    </location>
    <ligand>
        <name>Mn(2+)</name>
        <dbReference type="ChEBI" id="CHEBI:29035"/>
        <label>2</label>
    </ligand>
</feature>
<evidence type="ECO:0000256" key="1">
    <source>
        <dbReference type="ARBA" id="ARBA00006153"/>
    </source>
</evidence>
<protein>
    <submittedName>
        <fullName evidence="8">Amidohydrolase</fullName>
    </submittedName>
</protein>
<feature type="binding site" evidence="5">
    <location>
        <position position="131"/>
    </location>
    <ligand>
        <name>Mn(2+)</name>
        <dbReference type="ChEBI" id="CHEBI:29035"/>
        <label>2</label>
    </ligand>
</feature>
<proteinExistence type="inferred from homology"/>
<evidence type="ECO:0000256" key="2">
    <source>
        <dbReference type="ARBA" id="ARBA00022729"/>
    </source>
</evidence>
<feature type="binding site" evidence="5">
    <location>
        <position position="392"/>
    </location>
    <ligand>
        <name>Mn(2+)</name>
        <dbReference type="ChEBI" id="CHEBI:29035"/>
        <label>2</label>
    </ligand>
</feature>
<dbReference type="PANTHER" id="PTHR11014">
    <property type="entry name" value="PEPTIDASE M20 FAMILY MEMBER"/>
    <property type="match status" value="1"/>
</dbReference>
<dbReference type="EMBL" id="JXTB01000365">
    <property type="protein sequence ID" value="PON43727.1"/>
    <property type="molecule type" value="Genomic_DNA"/>
</dbReference>
<dbReference type="FunFam" id="3.30.70.360:FF:000001">
    <property type="entry name" value="N-acetyldiaminopimelate deacetylase"/>
    <property type="match status" value="1"/>
</dbReference>
<dbReference type="SUPFAM" id="SSF53187">
    <property type="entry name" value="Zn-dependent exopeptidases"/>
    <property type="match status" value="1"/>
</dbReference>
<reference evidence="9" key="1">
    <citation type="submission" date="2016-06" db="EMBL/GenBank/DDBJ databases">
        <title>Parallel loss of symbiosis genes in relatives of nitrogen-fixing non-legume Parasponia.</title>
        <authorList>
            <person name="Van Velzen R."/>
            <person name="Holmer R."/>
            <person name="Bu F."/>
            <person name="Rutten L."/>
            <person name="Van Zeijl A."/>
            <person name="Liu W."/>
            <person name="Santuari L."/>
            <person name="Cao Q."/>
            <person name="Sharma T."/>
            <person name="Shen D."/>
            <person name="Roswanjaya Y."/>
            <person name="Wardhani T."/>
            <person name="Kalhor M.S."/>
            <person name="Jansen J."/>
            <person name="Van den Hoogen J."/>
            <person name="Gungor B."/>
            <person name="Hartog M."/>
            <person name="Hontelez J."/>
            <person name="Verver J."/>
            <person name="Yang W.-C."/>
            <person name="Schijlen E."/>
            <person name="Repin R."/>
            <person name="Schilthuizen M."/>
            <person name="Schranz E."/>
            <person name="Heidstra R."/>
            <person name="Miyata K."/>
            <person name="Fedorova E."/>
            <person name="Kohlen W."/>
            <person name="Bisseling T."/>
            <person name="Smit S."/>
            <person name="Geurts R."/>
        </authorList>
    </citation>
    <scope>NUCLEOTIDE SEQUENCE [LARGE SCALE GENOMIC DNA]</scope>
    <source>
        <strain evidence="9">cv. WU1-14</strain>
    </source>
</reference>
<evidence type="ECO:0000256" key="3">
    <source>
        <dbReference type="ARBA" id="ARBA00022801"/>
    </source>
</evidence>
<dbReference type="OrthoDB" id="6119954at2759"/>
<dbReference type="AlphaFoldDB" id="A0A2P5B4K0"/>
<feature type="binding site" evidence="5">
    <location>
        <position position="129"/>
    </location>
    <ligand>
        <name>Mn(2+)</name>
        <dbReference type="ChEBI" id="CHEBI:29035"/>
        <label>2</label>
    </ligand>
</feature>
<dbReference type="InterPro" id="IPR017439">
    <property type="entry name" value="Amidohydrolase"/>
</dbReference>
<dbReference type="Pfam" id="PF01546">
    <property type="entry name" value="Peptidase_M20"/>
    <property type="match status" value="1"/>
</dbReference>